<proteinExistence type="predicted"/>
<dbReference type="EMBL" id="LT670818">
    <property type="protein sequence ID" value="SHG03915.1"/>
    <property type="molecule type" value="Genomic_DNA"/>
</dbReference>
<dbReference type="Gene3D" id="1.10.3290.10">
    <property type="entry name" value="Fido-like domain"/>
    <property type="match status" value="1"/>
</dbReference>
<dbReference type="NCBIfam" id="TIGR02613">
    <property type="entry name" value="mob_myst_B"/>
    <property type="match status" value="1"/>
</dbReference>
<gene>
    <name evidence="3" type="ORF">SAMN05444169_0198</name>
</gene>
<dbReference type="InterPro" id="IPR040198">
    <property type="entry name" value="Fido_containing"/>
</dbReference>
<dbReference type="AlphaFoldDB" id="A0A1M5GJJ0"/>
<evidence type="ECO:0000259" key="2">
    <source>
        <dbReference type="PROSITE" id="PS51459"/>
    </source>
</evidence>
<name>A0A1M5GJJ0_9BRAD</name>
<evidence type="ECO:0000313" key="3">
    <source>
        <dbReference type="EMBL" id="SHG03915.1"/>
    </source>
</evidence>
<reference evidence="3 4" key="1">
    <citation type="submission" date="2016-11" db="EMBL/GenBank/DDBJ databases">
        <authorList>
            <person name="Jaros S."/>
            <person name="Januszkiewicz K."/>
            <person name="Wedrychowicz H."/>
        </authorList>
    </citation>
    <scope>NUCLEOTIDE SEQUENCE [LARGE SCALE GENOMIC DNA]</scope>
    <source>
        <strain evidence="3 4">GAS242</strain>
    </source>
</reference>
<accession>A0A1M5GJJ0</accession>
<feature type="domain" description="Fido" evidence="2">
    <location>
        <begin position="56"/>
        <end position="194"/>
    </location>
</feature>
<dbReference type="OrthoDB" id="9813719at2"/>
<feature type="active site" evidence="1">
    <location>
        <position position="130"/>
    </location>
</feature>
<dbReference type="Pfam" id="PF02661">
    <property type="entry name" value="Fic"/>
    <property type="match status" value="1"/>
</dbReference>
<evidence type="ECO:0000313" key="4">
    <source>
        <dbReference type="Proteomes" id="UP000190675"/>
    </source>
</evidence>
<protein>
    <submittedName>
        <fullName evidence="3">Mobile mystery protein B</fullName>
    </submittedName>
</protein>
<dbReference type="RefSeq" id="WP_079564091.1">
    <property type="nucleotide sequence ID" value="NZ_LT670818.1"/>
</dbReference>
<organism evidence="3 4">
    <name type="scientific">Bradyrhizobium erythrophlei</name>
    <dbReference type="NCBI Taxonomy" id="1437360"/>
    <lineage>
        <taxon>Bacteria</taxon>
        <taxon>Pseudomonadati</taxon>
        <taxon>Pseudomonadota</taxon>
        <taxon>Alphaproteobacteria</taxon>
        <taxon>Hyphomicrobiales</taxon>
        <taxon>Nitrobacteraceae</taxon>
        <taxon>Bradyrhizobium</taxon>
    </lineage>
</organism>
<dbReference type="PANTHER" id="PTHR13504">
    <property type="entry name" value="FIDO DOMAIN-CONTAINING PROTEIN DDB_G0283145"/>
    <property type="match status" value="1"/>
</dbReference>
<dbReference type="PANTHER" id="PTHR13504:SF39">
    <property type="entry name" value="CELL FILAMENTATION PROTEIN"/>
    <property type="match status" value="1"/>
</dbReference>
<sequence>MTDLHAADDHATPLTPAEKEDLIPTHITLRTELNELEQQNIATGDRWAFGRRHVVTRESFHKSLHRRMFERVWRWAGKYRTTERNLGVTPHLIEVSLRQVLDDARYWIEHKSYPPDELAVRFHHRLVSVHPFPNGNGRWSRVAADVLITQLGGERFTWGGADLRTAGSARDAYIAALKAADNHDLESLIKFARS</sequence>
<dbReference type="Proteomes" id="UP000190675">
    <property type="component" value="Chromosome I"/>
</dbReference>
<dbReference type="InterPro" id="IPR013436">
    <property type="entry name" value="Mobile_mystery_prot_B"/>
</dbReference>
<dbReference type="PROSITE" id="PS51459">
    <property type="entry name" value="FIDO"/>
    <property type="match status" value="1"/>
</dbReference>
<evidence type="ECO:0000256" key="1">
    <source>
        <dbReference type="PIRSR" id="PIRSR640198-1"/>
    </source>
</evidence>
<dbReference type="InterPro" id="IPR003812">
    <property type="entry name" value="Fido"/>
</dbReference>
<dbReference type="SUPFAM" id="SSF140931">
    <property type="entry name" value="Fic-like"/>
    <property type="match status" value="1"/>
</dbReference>
<dbReference type="InterPro" id="IPR036597">
    <property type="entry name" value="Fido-like_dom_sf"/>
</dbReference>